<accession>A0A098LSU1</accession>
<dbReference type="PANTHER" id="PTHR43685">
    <property type="entry name" value="GLYCOSYLTRANSFERASE"/>
    <property type="match status" value="1"/>
</dbReference>
<dbReference type="Pfam" id="PF00535">
    <property type="entry name" value="Glycos_transf_2"/>
    <property type="match status" value="1"/>
</dbReference>
<keyword evidence="2" id="KW-0808">Transferase</keyword>
<evidence type="ECO:0000259" key="1">
    <source>
        <dbReference type="Pfam" id="PF00535"/>
    </source>
</evidence>
<evidence type="ECO:0000313" key="2">
    <source>
        <dbReference type="EMBL" id="GAL89448.1"/>
    </source>
</evidence>
<dbReference type="OrthoDB" id="597270at2"/>
<comment type="caution">
    <text evidence="2">The sequence shown here is derived from an EMBL/GenBank/DDBJ whole genome shotgun (WGS) entry which is preliminary data.</text>
</comment>
<dbReference type="CDD" id="cd00761">
    <property type="entry name" value="Glyco_tranf_GTA_type"/>
    <property type="match status" value="1"/>
</dbReference>
<dbReference type="Gene3D" id="3.90.550.10">
    <property type="entry name" value="Spore Coat Polysaccharide Biosynthesis Protein SpsA, Chain A"/>
    <property type="match status" value="1"/>
</dbReference>
<feature type="domain" description="Glycosyltransferase 2-like" evidence="1">
    <location>
        <begin position="6"/>
        <end position="146"/>
    </location>
</feature>
<dbReference type="GO" id="GO:0016740">
    <property type="term" value="F:transferase activity"/>
    <property type="evidence" value="ECO:0007669"/>
    <property type="project" value="UniProtKB-KW"/>
</dbReference>
<dbReference type="InterPro" id="IPR001173">
    <property type="entry name" value="Glyco_trans_2-like"/>
</dbReference>
<proteinExistence type="predicted"/>
<keyword evidence="3" id="KW-1185">Reference proteome</keyword>
<name>A0A098LSU1_9FLAO</name>
<dbReference type="PANTHER" id="PTHR43685:SF2">
    <property type="entry name" value="GLYCOSYLTRANSFERASE 2-LIKE DOMAIN-CONTAINING PROTEIN"/>
    <property type="match status" value="1"/>
</dbReference>
<dbReference type="RefSeq" id="WP_042248583.1">
    <property type="nucleotide sequence ID" value="NZ_BBNS01000012.1"/>
</dbReference>
<dbReference type="Proteomes" id="UP000030184">
    <property type="component" value="Unassembled WGS sequence"/>
</dbReference>
<evidence type="ECO:0000313" key="3">
    <source>
        <dbReference type="Proteomes" id="UP000030184"/>
    </source>
</evidence>
<sequence length="278" mass="32366">MKPILSIVIPCYNSESTLEGTLESVLHQDFQDWEAIIVNDGSPDNVETIALTWLEKDERFKYYKKQNGGLGSARNYGISKAKGEFILPLDSDNQVKEDYALKAISVFTEKRNVGVVYGHAEYYGERTGIWKVDDFNLNKILNHNYIDACAIFRKGLWEKIGGYDQHMPHQGHEDWDFWISMTALNVEFYHLKQVAFRYYVSNTSMIKSFTDKMVLENQDYIVKKHSAMFHKQFQDLFNSNGEQQNKFLNKISSRKFVIDAFCKKLLGFKLFNSELDKL</sequence>
<dbReference type="EMBL" id="BBNY01000009">
    <property type="protein sequence ID" value="GAL89448.1"/>
    <property type="molecule type" value="Genomic_DNA"/>
</dbReference>
<dbReference type="InterPro" id="IPR029044">
    <property type="entry name" value="Nucleotide-diphossugar_trans"/>
</dbReference>
<dbReference type="AlphaFoldDB" id="A0A098LSU1"/>
<reference evidence="3" key="1">
    <citation type="journal article" date="2014" name="Genome Announc.">
        <title>Draft Genome Sequence of Marine Flavobacterium Jejuia pallidilutea Strain 11shimoA1 and Pigmentation Mutants.</title>
        <authorList>
            <person name="Takatani N."/>
            <person name="Nakanishi M."/>
            <person name="Meirelles P."/>
            <person name="Mino S."/>
            <person name="Suda W."/>
            <person name="Oshima K."/>
            <person name="Hattori M."/>
            <person name="Ohkuma M."/>
            <person name="Hosokawa M."/>
            <person name="Miyashita K."/>
            <person name="Thompson F.L."/>
            <person name="Niwa A."/>
            <person name="Sawabe T."/>
            <person name="Sawabe T."/>
        </authorList>
    </citation>
    <scope>NUCLEOTIDE SEQUENCE [LARGE SCALE GENOMIC DNA]</scope>
    <source>
        <strain evidence="3">JCM 19538</strain>
    </source>
</reference>
<protein>
    <submittedName>
        <fullName evidence="2">Glycosyltransferase</fullName>
    </submittedName>
</protein>
<dbReference type="InterPro" id="IPR050834">
    <property type="entry name" value="Glycosyltransf_2"/>
</dbReference>
<organism evidence="2 3">
    <name type="scientific">Jejuia pallidilutea</name>
    <dbReference type="NCBI Taxonomy" id="504487"/>
    <lineage>
        <taxon>Bacteria</taxon>
        <taxon>Pseudomonadati</taxon>
        <taxon>Bacteroidota</taxon>
        <taxon>Flavobacteriia</taxon>
        <taxon>Flavobacteriales</taxon>
        <taxon>Flavobacteriaceae</taxon>
        <taxon>Jejuia</taxon>
    </lineage>
</organism>
<gene>
    <name evidence="2" type="ORF">JCM19538_1443</name>
</gene>
<dbReference type="SUPFAM" id="SSF53448">
    <property type="entry name" value="Nucleotide-diphospho-sugar transferases"/>
    <property type="match status" value="1"/>
</dbReference>